<reference evidence="2 3" key="1">
    <citation type="submission" date="2018-06" db="EMBL/GenBank/DDBJ databases">
        <title>Chryseolinea flavus sp. nov., a member of the phylum Bacteroidetes isolated from soil.</title>
        <authorList>
            <person name="Li Y."/>
            <person name="Wang J."/>
        </authorList>
    </citation>
    <scope>NUCLEOTIDE SEQUENCE [LARGE SCALE GENOMIC DNA]</scope>
    <source>
        <strain evidence="2 3">SDU1-6</strain>
    </source>
</reference>
<keyword evidence="1" id="KW-0732">Signal</keyword>
<accession>A0A364Y3R7</accession>
<dbReference type="InterPro" id="IPR036737">
    <property type="entry name" value="OmpA-like_sf"/>
</dbReference>
<evidence type="ECO:0000313" key="2">
    <source>
        <dbReference type="EMBL" id="RAW01359.1"/>
    </source>
</evidence>
<protein>
    <recommendedName>
        <fullName evidence="4">OmpA-like domain-containing protein</fullName>
    </recommendedName>
</protein>
<evidence type="ECO:0000256" key="1">
    <source>
        <dbReference type="SAM" id="SignalP"/>
    </source>
</evidence>
<evidence type="ECO:0008006" key="4">
    <source>
        <dbReference type="Google" id="ProtNLM"/>
    </source>
</evidence>
<name>A0A364Y3R7_9BACT</name>
<gene>
    <name evidence="2" type="ORF">DQQ10_10670</name>
</gene>
<dbReference type="OrthoDB" id="975050at2"/>
<dbReference type="AlphaFoldDB" id="A0A364Y3R7"/>
<evidence type="ECO:0000313" key="3">
    <source>
        <dbReference type="Proteomes" id="UP000251889"/>
    </source>
</evidence>
<feature type="signal peptide" evidence="1">
    <location>
        <begin position="1"/>
        <end position="18"/>
    </location>
</feature>
<dbReference type="Proteomes" id="UP000251889">
    <property type="component" value="Unassembled WGS sequence"/>
</dbReference>
<dbReference type="Pfam" id="PF07676">
    <property type="entry name" value="PD40"/>
    <property type="match status" value="2"/>
</dbReference>
<organism evidence="2 3">
    <name type="scientific">Pseudochryseolinea flava</name>
    <dbReference type="NCBI Taxonomy" id="2059302"/>
    <lineage>
        <taxon>Bacteria</taxon>
        <taxon>Pseudomonadati</taxon>
        <taxon>Bacteroidota</taxon>
        <taxon>Cytophagia</taxon>
        <taxon>Cytophagales</taxon>
        <taxon>Fulvivirgaceae</taxon>
        <taxon>Pseudochryseolinea</taxon>
    </lineage>
</organism>
<proteinExistence type="predicted"/>
<dbReference type="EMBL" id="QMFY01000004">
    <property type="protein sequence ID" value="RAW01359.1"/>
    <property type="molecule type" value="Genomic_DNA"/>
</dbReference>
<dbReference type="SUPFAM" id="SSF103088">
    <property type="entry name" value="OmpA-like"/>
    <property type="match status" value="1"/>
</dbReference>
<sequence>MVKYAIIFLLLIPGIASAQVTLIYNDVKVLSKAVNSDYEESMPLLSPDGTTLYFTRFLSPENKGGEFSGTDVWTSRYDVTKLDWGKPNNTKIENTPGNNVVVGVGNKGDVIYLQHTVASRDVFGIYFSKKVGNEWSRPELVPMKGLASEGFLGIYVSPEFDVIFLSMKGSDSRGEEDLYISLKSVTGQWSEPKNLGTTINTTGFEISPYLSSDKTKLYFSSNGHAGQGDADIFVSERQYGSWEVWSPPKNLGPAVNSKKFDAYFSMYGDSTFFFTSNRAGKMSDIYRGSITIDDGKKEQMKLDSLVNQTKDLLNQLRTSTKSMVNLETSKNLIVFDDNTARIAADSEDLIETYANYLNKNVKARVFVEYDSRAMQATKAQQKLTDDRIRRLKQILKSYGVAESRVVMSSAWASTQPDNVRRNSVQLSILR</sequence>
<dbReference type="Gene3D" id="3.30.1330.60">
    <property type="entry name" value="OmpA-like domain"/>
    <property type="match status" value="1"/>
</dbReference>
<dbReference type="RefSeq" id="WP_112746845.1">
    <property type="nucleotide sequence ID" value="NZ_QMFY01000004.1"/>
</dbReference>
<feature type="chain" id="PRO_5017032603" description="OmpA-like domain-containing protein" evidence="1">
    <location>
        <begin position="19"/>
        <end position="430"/>
    </location>
</feature>
<comment type="caution">
    <text evidence="2">The sequence shown here is derived from an EMBL/GenBank/DDBJ whole genome shotgun (WGS) entry which is preliminary data.</text>
</comment>
<keyword evidence="3" id="KW-1185">Reference proteome</keyword>
<dbReference type="InterPro" id="IPR011659">
    <property type="entry name" value="WD40"/>
</dbReference>